<keyword evidence="2" id="KW-1185">Reference proteome</keyword>
<comment type="caution">
    <text evidence="1">The sequence shown here is derived from an EMBL/GenBank/DDBJ whole genome shotgun (WGS) entry which is preliminary data.</text>
</comment>
<reference evidence="1" key="1">
    <citation type="submission" date="2023-03" db="EMBL/GenBank/DDBJ databases">
        <title>Massive genome expansion in bonnet fungi (Mycena s.s.) driven by repeated elements and novel gene families across ecological guilds.</title>
        <authorList>
            <consortium name="Lawrence Berkeley National Laboratory"/>
            <person name="Harder C.B."/>
            <person name="Miyauchi S."/>
            <person name="Viragh M."/>
            <person name="Kuo A."/>
            <person name="Thoen E."/>
            <person name="Andreopoulos B."/>
            <person name="Lu D."/>
            <person name="Skrede I."/>
            <person name="Drula E."/>
            <person name="Henrissat B."/>
            <person name="Morin E."/>
            <person name="Kohler A."/>
            <person name="Barry K."/>
            <person name="LaButti K."/>
            <person name="Morin E."/>
            <person name="Salamov A."/>
            <person name="Lipzen A."/>
            <person name="Mereny Z."/>
            <person name="Hegedus B."/>
            <person name="Baldrian P."/>
            <person name="Stursova M."/>
            <person name="Weitz H."/>
            <person name="Taylor A."/>
            <person name="Grigoriev I.V."/>
            <person name="Nagy L.G."/>
            <person name="Martin F."/>
            <person name="Kauserud H."/>
        </authorList>
    </citation>
    <scope>NUCLEOTIDE SEQUENCE</scope>
    <source>
        <strain evidence="1">CBHHK188m</strain>
    </source>
</reference>
<protein>
    <recommendedName>
        <fullName evidence="3">F-box domain-containing protein</fullName>
    </recommendedName>
</protein>
<evidence type="ECO:0000313" key="1">
    <source>
        <dbReference type="EMBL" id="KAJ7714416.1"/>
    </source>
</evidence>
<dbReference type="AlphaFoldDB" id="A0AAD7H7N7"/>
<name>A0AAD7H7N7_9AGAR</name>
<dbReference type="InterPro" id="IPR032675">
    <property type="entry name" value="LRR_dom_sf"/>
</dbReference>
<accession>A0AAD7H7N7</accession>
<organism evidence="1 2">
    <name type="scientific">Mycena maculata</name>
    <dbReference type="NCBI Taxonomy" id="230809"/>
    <lineage>
        <taxon>Eukaryota</taxon>
        <taxon>Fungi</taxon>
        <taxon>Dikarya</taxon>
        <taxon>Basidiomycota</taxon>
        <taxon>Agaricomycotina</taxon>
        <taxon>Agaricomycetes</taxon>
        <taxon>Agaricomycetidae</taxon>
        <taxon>Agaricales</taxon>
        <taxon>Marasmiineae</taxon>
        <taxon>Mycenaceae</taxon>
        <taxon>Mycena</taxon>
    </lineage>
</organism>
<evidence type="ECO:0008006" key="3">
    <source>
        <dbReference type="Google" id="ProtNLM"/>
    </source>
</evidence>
<sequence>MSFLWRWFATVIVRPKLLLRAIREQLNDDILTEIFLRPEIDFEDILRISLASRRFRILVMPTIFGKQTWTPWRVKCHPFPPQSLWPHIRVFILQGARDGCLLDSARREFLVSHLEPAVRNMTAAHTFVLTNIGGGIWPRLLETITAAPALTHLVLDDSPWFGKDRDIFDLPPTLEMPPLRSLAYIVPHAMAPSGSPFWATAKRPLHRLESEVKNTCAILRASRSSLEALTLPGELILRSLNSSLGWNSLRELYTEGYWPDPADISLLSILLMMPNLRIASLRFHPSYRGESFYVVPSAPAGLFLPHLQRLEIASLLPGDHLLSVLPSGLENLAVIEYPPPPDLYRHPQNILSASAFLDALRGVYLPAVTHLELWYVTDASDERFLRYLPHTFPSLRYLEMRRFIGPGMDDTWNPGSILQDVLWELKHLRVFAFEPDAPERRNRRPPRCITHKYARYIRRLKAIAEEFVLLAPWLDRIQMYVGIDDESFWKQWDVVAVPGETVRLRPVGLEEYLPEIHAIMEEGPVEAAEDSDSE</sequence>
<dbReference type="EMBL" id="JARJLG010000370">
    <property type="protein sequence ID" value="KAJ7714416.1"/>
    <property type="molecule type" value="Genomic_DNA"/>
</dbReference>
<dbReference type="Gene3D" id="3.80.10.10">
    <property type="entry name" value="Ribonuclease Inhibitor"/>
    <property type="match status" value="1"/>
</dbReference>
<proteinExistence type="predicted"/>
<dbReference type="Proteomes" id="UP001215280">
    <property type="component" value="Unassembled WGS sequence"/>
</dbReference>
<gene>
    <name evidence="1" type="ORF">DFH07DRAFT_863415</name>
</gene>
<evidence type="ECO:0000313" key="2">
    <source>
        <dbReference type="Proteomes" id="UP001215280"/>
    </source>
</evidence>
<dbReference type="SUPFAM" id="SSF52047">
    <property type="entry name" value="RNI-like"/>
    <property type="match status" value="1"/>
</dbReference>